<dbReference type="Proteomes" id="UP000324222">
    <property type="component" value="Unassembled WGS sequence"/>
</dbReference>
<comment type="caution">
    <text evidence="2">The sequence shown here is derived from an EMBL/GenBank/DDBJ whole genome shotgun (WGS) entry which is preliminary data.</text>
</comment>
<dbReference type="EMBL" id="VSRR010034728">
    <property type="protein sequence ID" value="MPC72423.1"/>
    <property type="molecule type" value="Genomic_DNA"/>
</dbReference>
<sequence>MLETARSLSTAQKEETRQGRQAVKGTREEGRRDRDQVTRLWKRNSMRVKLKRKTHEKKQKRWGGRKTDTTYEEEFWKEPRTKRK</sequence>
<keyword evidence="3" id="KW-1185">Reference proteome</keyword>
<feature type="compositionally biased region" description="Polar residues" evidence="1">
    <location>
        <begin position="1"/>
        <end position="11"/>
    </location>
</feature>
<feature type="region of interest" description="Disordered" evidence="1">
    <location>
        <begin position="1"/>
        <end position="68"/>
    </location>
</feature>
<accession>A0A5B7HQK7</accession>
<organism evidence="2 3">
    <name type="scientific">Portunus trituberculatus</name>
    <name type="common">Swimming crab</name>
    <name type="synonym">Neptunus trituberculatus</name>
    <dbReference type="NCBI Taxonomy" id="210409"/>
    <lineage>
        <taxon>Eukaryota</taxon>
        <taxon>Metazoa</taxon>
        <taxon>Ecdysozoa</taxon>
        <taxon>Arthropoda</taxon>
        <taxon>Crustacea</taxon>
        <taxon>Multicrustacea</taxon>
        <taxon>Malacostraca</taxon>
        <taxon>Eumalacostraca</taxon>
        <taxon>Eucarida</taxon>
        <taxon>Decapoda</taxon>
        <taxon>Pleocyemata</taxon>
        <taxon>Brachyura</taxon>
        <taxon>Eubrachyura</taxon>
        <taxon>Portunoidea</taxon>
        <taxon>Portunidae</taxon>
        <taxon>Portuninae</taxon>
        <taxon>Portunus</taxon>
    </lineage>
</organism>
<feature type="compositionally biased region" description="Basic residues" evidence="1">
    <location>
        <begin position="40"/>
        <end position="64"/>
    </location>
</feature>
<evidence type="ECO:0000313" key="3">
    <source>
        <dbReference type="Proteomes" id="UP000324222"/>
    </source>
</evidence>
<evidence type="ECO:0000313" key="2">
    <source>
        <dbReference type="EMBL" id="MPC72423.1"/>
    </source>
</evidence>
<dbReference type="AlphaFoldDB" id="A0A5B7HQK7"/>
<proteinExistence type="predicted"/>
<evidence type="ECO:0000256" key="1">
    <source>
        <dbReference type="SAM" id="MobiDB-lite"/>
    </source>
</evidence>
<reference evidence="2 3" key="1">
    <citation type="submission" date="2019-05" db="EMBL/GenBank/DDBJ databases">
        <title>Another draft genome of Portunus trituberculatus and its Hox gene families provides insights of decapod evolution.</title>
        <authorList>
            <person name="Jeong J.-H."/>
            <person name="Song I."/>
            <person name="Kim S."/>
            <person name="Choi T."/>
            <person name="Kim D."/>
            <person name="Ryu S."/>
            <person name="Kim W."/>
        </authorList>
    </citation>
    <scope>NUCLEOTIDE SEQUENCE [LARGE SCALE GENOMIC DNA]</scope>
    <source>
        <tissue evidence="2">Muscle</tissue>
    </source>
</reference>
<feature type="compositionally biased region" description="Basic and acidic residues" evidence="1">
    <location>
        <begin position="25"/>
        <end position="37"/>
    </location>
</feature>
<gene>
    <name evidence="2" type="ORF">E2C01_066728</name>
</gene>
<name>A0A5B7HQK7_PORTR</name>
<protein>
    <submittedName>
        <fullName evidence="2">Uncharacterized protein</fullName>
    </submittedName>
</protein>